<dbReference type="Proteomes" id="UP000295578">
    <property type="component" value="Unassembled WGS sequence"/>
</dbReference>
<name>A0A4R5AUE5_9ACTN</name>
<organism evidence="1 2">
    <name type="scientific">Actinomadura darangshiensis</name>
    <dbReference type="NCBI Taxonomy" id="705336"/>
    <lineage>
        <taxon>Bacteria</taxon>
        <taxon>Bacillati</taxon>
        <taxon>Actinomycetota</taxon>
        <taxon>Actinomycetes</taxon>
        <taxon>Streptosporangiales</taxon>
        <taxon>Thermomonosporaceae</taxon>
        <taxon>Actinomadura</taxon>
    </lineage>
</organism>
<evidence type="ECO:0000313" key="2">
    <source>
        <dbReference type="Proteomes" id="UP000295578"/>
    </source>
</evidence>
<proteinExistence type="predicted"/>
<dbReference type="OrthoDB" id="2643438at2"/>
<dbReference type="InterPro" id="IPR001451">
    <property type="entry name" value="Hexapep"/>
</dbReference>
<dbReference type="SUPFAM" id="SSF51161">
    <property type="entry name" value="Trimeric LpxA-like enzymes"/>
    <property type="match status" value="1"/>
</dbReference>
<dbReference type="PANTHER" id="PTHR13061">
    <property type="entry name" value="DYNACTIN SUBUNIT P25"/>
    <property type="match status" value="1"/>
</dbReference>
<gene>
    <name evidence="1" type="ORF">E1293_29170</name>
</gene>
<dbReference type="PANTHER" id="PTHR13061:SF29">
    <property type="entry name" value="GAMMA CARBONIC ANHYDRASE-LIKE 1, MITOCHONDRIAL-RELATED"/>
    <property type="match status" value="1"/>
</dbReference>
<dbReference type="InterPro" id="IPR011004">
    <property type="entry name" value="Trimer_LpxA-like_sf"/>
</dbReference>
<accession>A0A4R5AUE5</accession>
<reference evidence="1 2" key="1">
    <citation type="submission" date="2019-03" db="EMBL/GenBank/DDBJ databases">
        <title>Draft genome sequences of novel Actinobacteria.</title>
        <authorList>
            <person name="Sahin N."/>
            <person name="Ay H."/>
            <person name="Saygin H."/>
        </authorList>
    </citation>
    <scope>NUCLEOTIDE SEQUENCE [LARGE SCALE GENOMIC DNA]</scope>
    <source>
        <strain evidence="1 2">DSM 45941</strain>
    </source>
</reference>
<protein>
    <submittedName>
        <fullName evidence="1">Gamma carbonic anhydrase family protein</fullName>
    </submittedName>
</protein>
<dbReference type="InterPro" id="IPR050484">
    <property type="entry name" value="Transf_Hexapept/Carb_Anhydrase"/>
</dbReference>
<sequence>MDDRLSGPQSHGETGPCRCDVRGGQTMLVQRNDDRPEIHPDAWVAPTAHLVGNVTVGPGCVIDHGATIVSSGPPVHLDSGVAVMPGAVVRSVGGTHRPAFPVRIGADTLVGPLAALAGCTLGAACYVATGVMVFQGALVGDGTRLSAGSIVHVTTALPPNSRVGLRHYAVPRGDGTPVITADLAEARRLLAAAGFFTEVFGEDDPDLAALHRTATRTLRDEALTWTDTPL</sequence>
<dbReference type="Pfam" id="PF00132">
    <property type="entry name" value="Hexapep"/>
    <property type="match status" value="1"/>
</dbReference>
<evidence type="ECO:0000313" key="1">
    <source>
        <dbReference type="EMBL" id="TDD74754.1"/>
    </source>
</evidence>
<dbReference type="Gene3D" id="2.160.10.10">
    <property type="entry name" value="Hexapeptide repeat proteins"/>
    <property type="match status" value="1"/>
</dbReference>
<dbReference type="AlphaFoldDB" id="A0A4R5AUE5"/>
<keyword evidence="2" id="KW-1185">Reference proteome</keyword>
<comment type="caution">
    <text evidence="1">The sequence shown here is derived from an EMBL/GenBank/DDBJ whole genome shotgun (WGS) entry which is preliminary data.</text>
</comment>
<dbReference type="EMBL" id="SMKY01000164">
    <property type="protein sequence ID" value="TDD74754.1"/>
    <property type="molecule type" value="Genomic_DNA"/>
</dbReference>